<evidence type="ECO:0000313" key="1">
    <source>
        <dbReference type="EMBL" id="KAG4414095.1"/>
    </source>
</evidence>
<dbReference type="InterPro" id="IPR055530">
    <property type="entry name" value="DUF7104"/>
</dbReference>
<proteinExistence type="predicted"/>
<feature type="non-terminal residue" evidence="1">
    <location>
        <position position="1"/>
    </location>
</feature>
<dbReference type="AlphaFoldDB" id="A0A8H7T7V8"/>
<name>A0A8H7T7V8_9HELO</name>
<sequence length="433" mass="48458">APAVTRVTEIAIRKFSGHADIYWPQYARSAGTCRTRGRLRTLLETLLLVSPEDLGNDTGHLCRWMDRFHDRPCFFPRYTITSSPSNPIFVSTVSSLVEIVQALICNEPGTLHALNSKNFNCAQVAAQLDEPLAICSILKESRKLHVPLDYTKSAMQAAAQAGRPAALKAILAIAGPGFVVLKDFLEFAEEPWKSYDLPLCEEICVQFLVNNNALGDNETLWTTAVRNEKYGLTIVQTLLQFARHINLTRSLISVAKRNRHSGLHILFAILAAKNEIRLDFDVRDVISEYGFNIWFSEGLEGSKTQKSLSTANMAILNRAVAVEIYKDSLLNNVLSQNPSKVELRWDHLVAFKKMYQGQDCLLLLLDGNPEMDDPAVNMILSQWDEKVVAALLEIREVAITDEVIKTVAGNMRSGAKIMELLLKREAEMMDLLN</sequence>
<gene>
    <name evidence="1" type="ORF">IFR04_012747</name>
</gene>
<accession>A0A8H7T7V8</accession>
<dbReference type="Pfam" id="PF23397">
    <property type="entry name" value="DUF7104"/>
    <property type="match status" value="1"/>
</dbReference>
<reference evidence="1" key="1">
    <citation type="submission" date="2021-02" db="EMBL/GenBank/DDBJ databases">
        <title>Genome sequence Cadophora malorum strain M34.</title>
        <authorList>
            <person name="Stefanovic E."/>
            <person name="Vu D."/>
            <person name="Scully C."/>
            <person name="Dijksterhuis J."/>
            <person name="Roader J."/>
            <person name="Houbraken J."/>
        </authorList>
    </citation>
    <scope>NUCLEOTIDE SEQUENCE</scope>
    <source>
        <strain evidence="1">M34</strain>
    </source>
</reference>
<keyword evidence="2" id="KW-1185">Reference proteome</keyword>
<dbReference type="EMBL" id="JAFJYH010000281">
    <property type="protein sequence ID" value="KAG4414095.1"/>
    <property type="molecule type" value="Genomic_DNA"/>
</dbReference>
<dbReference type="OrthoDB" id="10625900at2759"/>
<comment type="caution">
    <text evidence="1">The sequence shown here is derived from an EMBL/GenBank/DDBJ whole genome shotgun (WGS) entry which is preliminary data.</text>
</comment>
<organism evidence="1 2">
    <name type="scientific">Cadophora malorum</name>
    <dbReference type="NCBI Taxonomy" id="108018"/>
    <lineage>
        <taxon>Eukaryota</taxon>
        <taxon>Fungi</taxon>
        <taxon>Dikarya</taxon>
        <taxon>Ascomycota</taxon>
        <taxon>Pezizomycotina</taxon>
        <taxon>Leotiomycetes</taxon>
        <taxon>Helotiales</taxon>
        <taxon>Ploettnerulaceae</taxon>
        <taxon>Cadophora</taxon>
    </lineage>
</organism>
<evidence type="ECO:0000313" key="2">
    <source>
        <dbReference type="Proteomes" id="UP000664132"/>
    </source>
</evidence>
<dbReference type="Proteomes" id="UP000664132">
    <property type="component" value="Unassembled WGS sequence"/>
</dbReference>
<protein>
    <submittedName>
        <fullName evidence="1">Uncharacterized protein</fullName>
    </submittedName>
</protein>